<dbReference type="OrthoDB" id="528180at2759"/>
<dbReference type="EMBL" id="PGGS01000358">
    <property type="protein sequence ID" value="PNH04801.1"/>
    <property type="molecule type" value="Genomic_DNA"/>
</dbReference>
<sequence length="209" mass="23502">MQAVVGCGHAAAQVTPCSMRRAYTPPCSPSTSGRPAGMGPGLGSRRRAVLARSGKDSKDDKLKREEDKADFSAKWALRIKNFFSSRQKYLEEADKGGEDTGQKAFQAEMAQKDEELRKMREEIMERRLEVIREESDPNEPPILSIVAYEYLVPNHFLWAVVGPIALLTWLSGELTTPATPEFWLIAYFGFYRKCWPDVAAWLAANLTAW</sequence>
<name>A0A2J7ZWZ5_9CHLO</name>
<feature type="compositionally biased region" description="Basic and acidic residues" evidence="2">
    <location>
        <begin position="53"/>
        <end position="67"/>
    </location>
</feature>
<dbReference type="Proteomes" id="UP000236333">
    <property type="component" value="Unassembled WGS sequence"/>
</dbReference>
<evidence type="ECO:0000256" key="1">
    <source>
        <dbReference type="SAM" id="Coils"/>
    </source>
</evidence>
<dbReference type="AlphaFoldDB" id="A0A2J7ZWZ5"/>
<reference evidence="3 4" key="1">
    <citation type="journal article" date="2017" name="Mol. Biol. Evol.">
        <title>The 4-celled Tetrabaena socialis nuclear genome reveals the essential components for genetic control of cell number at the origin of multicellularity in the volvocine lineage.</title>
        <authorList>
            <person name="Featherston J."/>
            <person name="Arakaki Y."/>
            <person name="Hanschen E.R."/>
            <person name="Ferris P.J."/>
            <person name="Michod R.E."/>
            <person name="Olson B.J.S.C."/>
            <person name="Nozaki H."/>
            <person name="Durand P.M."/>
        </authorList>
    </citation>
    <scope>NUCLEOTIDE SEQUENCE [LARGE SCALE GENOMIC DNA]</scope>
    <source>
        <strain evidence="3 4">NIES-571</strain>
    </source>
</reference>
<organism evidence="3 4">
    <name type="scientific">Tetrabaena socialis</name>
    <dbReference type="NCBI Taxonomy" id="47790"/>
    <lineage>
        <taxon>Eukaryota</taxon>
        <taxon>Viridiplantae</taxon>
        <taxon>Chlorophyta</taxon>
        <taxon>core chlorophytes</taxon>
        <taxon>Chlorophyceae</taxon>
        <taxon>CS clade</taxon>
        <taxon>Chlamydomonadales</taxon>
        <taxon>Tetrabaenaceae</taxon>
        <taxon>Tetrabaena</taxon>
    </lineage>
</organism>
<accession>A0A2J7ZWZ5</accession>
<protein>
    <submittedName>
        <fullName evidence="3">Uncharacterized protein</fullName>
    </submittedName>
</protein>
<evidence type="ECO:0000256" key="2">
    <source>
        <dbReference type="SAM" id="MobiDB-lite"/>
    </source>
</evidence>
<keyword evidence="4" id="KW-1185">Reference proteome</keyword>
<feature type="coiled-coil region" evidence="1">
    <location>
        <begin position="102"/>
        <end position="129"/>
    </location>
</feature>
<keyword evidence="1" id="KW-0175">Coiled coil</keyword>
<evidence type="ECO:0000313" key="4">
    <source>
        <dbReference type="Proteomes" id="UP000236333"/>
    </source>
</evidence>
<gene>
    <name evidence="3" type="ORF">TSOC_008943</name>
</gene>
<evidence type="ECO:0000313" key="3">
    <source>
        <dbReference type="EMBL" id="PNH04801.1"/>
    </source>
</evidence>
<comment type="caution">
    <text evidence="3">The sequence shown here is derived from an EMBL/GenBank/DDBJ whole genome shotgun (WGS) entry which is preliminary data.</text>
</comment>
<proteinExistence type="predicted"/>
<feature type="region of interest" description="Disordered" evidence="2">
    <location>
        <begin position="19"/>
        <end position="67"/>
    </location>
</feature>